<protein>
    <submittedName>
        <fullName evidence="1">Uncharacterized protein</fullName>
    </submittedName>
</protein>
<evidence type="ECO:0000313" key="1">
    <source>
        <dbReference type="EMBL" id="MDQ0439892.1"/>
    </source>
</evidence>
<gene>
    <name evidence="1" type="ORF">QO014_004298</name>
</gene>
<keyword evidence="2" id="KW-1185">Reference proteome</keyword>
<dbReference type="InterPro" id="IPR021880">
    <property type="entry name" value="DUF3489"/>
</dbReference>
<name>A0ABU0HC54_9HYPH</name>
<dbReference type="Pfam" id="PF11994">
    <property type="entry name" value="DUF3489"/>
    <property type="match status" value="1"/>
</dbReference>
<accession>A0ABU0HC54</accession>
<reference evidence="1 2" key="1">
    <citation type="submission" date="2023-07" db="EMBL/GenBank/DDBJ databases">
        <title>Genomic Encyclopedia of Type Strains, Phase IV (KMG-IV): sequencing the most valuable type-strain genomes for metagenomic binning, comparative biology and taxonomic classification.</title>
        <authorList>
            <person name="Goeker M."/>
        </authorList>
    </citation>
    <scope>NUCLEOTIDE SEQUENCE [LARGE SCALE GENOMIC DNA]</scope>
    <source>
        <strain evidence="1 2">B6-8</strain>
    </source>
</reference>
<evidence type="ECO:0000313" key="2">
    <source>
        <dbReference type="Proteomes" id="UP001241603"/>
    </source>
</evidence>
<dbReference type="EMBL" id="JAUSVO010000006">
    <property type="protein sequence ID" value="MDQ0439892.1"/>
    <property type="molecule type" value="Genomic_DNA"/>
</dbReference>
<proteinExistence type="predicted"/>
<organism evidence="1 2">
    <name type="scientific">Kaistia dalseonensis</name>
    <dbReference type="NCBI Taxonomy" id="410840"/>
    <lineage>
        <taxon>Bacteria</taxon>
        <taxon>Pseudomonadati</taxon>
        <taxon>Pseudomonadota</taxon>
        <taxon>Alphaproteobacteria</taxon>
        <taxon>Hyphomicrobiales</taxon>
        <taxon>Kaistiaceae</taxon>
        <taxon>Kaistia</taxon>
    </lineage>
</organism>
<comment type="caution">
    <text evidence="1">The sequence shown here is derived from an EMBL/GenBank/DDBJ whole genome shotgun (WGS) entry which is preliminary data.</text>
</comment>
<dbReference type="Proteomes" id="UP001241603">
    <property type="component" value="Unassembled WGS sequence"/>
</dbReference>
<sequence>MATGWLAHTIRAFLTGLRKAGMAVETIRQSGEPTRYRLMEGHGAETITIPPVDTLEPARAEAA</sequence>